<evidence type="ECO:0000313" key="1">
    <source>
        <dbReference type="EMBL" id="QNF29635.1"/>
    </source>
</evidence>
<keyword evidence="2" id="KW-1185">Reference proteome</keyword>
<sequence>MSEELKVKLLEDILKTGFPLEMEISQKLRSNGWRVSNSSYYIDMDENKGREIDIISSIHKNKEVYKEIYLEILFSLIVEIKKTEDKPWIFFTSEVHGPIEKYLPKDYVMSGFANKPHVINRLLRKNTEKVNTRIGRNFYQGFTKNGGRDDIYKALSGVIKATYHFMENSSAKDNNSVDRLIHFFEPVVVIKGKLFETYLKEDGEQVLEEVNYIQTQFNYLSPNYSDGTSSNKVVHVITSDYLETFVIERKESLNAFFEDLVNNDIH</sequence>
<gene>
    <name evidence="1" type="ORF">HUW50_20360</name>
</gene>
<accession>A0ABX6S6C3</accession>
<reference evidence="1 2" key="1">
    <citation type="submission" date="2020-06" db="EMBL/GenBank/DDBJ databases">
        <title>Metabacillus dokdonensis sp. nov., isolated from the rhizosphere of Elymus tsukushiensis, a plant native to the Dokdo Islands, Republic of Korea.</title>
        <authorList>
            <person name="Lee S.Y."/>
            <person name="Hwang Y.J."/>
            <person name="Son J.S."/>
            <person name="Ghim S.Y."/>
        </authorList>
    </citation>
    <scope>NUCLEOTIDE SEQUENCE [LARGE SCALE GENOMIC DNA]</scope>
    <source>
        <strain evidence="1 2">KUDC1714</strain>
    </source>
</reference>
<protein>
    <submittedName>
        <fullName evidence="1">Uncharacterized protein</fullName>
    </submittedName>
</protein>
<dbReference type="Proteomes" id="UP000515490">
    <property type="component" value="Chromosome"/>
</dbReference>
<proteinExistence type="predicted"/>
<dbReference type="EMBL" id="CP055263">
    <property type="protein sequence ID" value="QNF29635.1"/>
    <property type="molecule type" value="Genomic_DNA"/>
</dbReference>
<evidence type="ECO:0000313" key="2">
    <source>
        <dbReference type="Proteomes" id="UP000515490"/>
    </source>
</evidence>
<dbReference type="RefSeq" id="WP_185653161.1">
    <property type="nucleotide sequence ID" value="NZ_CP055263.1"/>
</dbReference>
<organism evidence="1 2">
    <name type="scientific">Metabacillus elymi</name>
    <dbReference type="NCBI Taxonomy" id="2745198"/>
    <lineage>
        <taxon>Bacteria</taxon>
        <taxon>Bacillati</taxon>
        <taxon>Bacillota</taxon>
        <taxon>Bacilli</taxon>
        <taxon>Bacillales</taxon>
        <taxon>Bacillaceae</taxon>
        <taxon>Metabacillus</taxon>
    </lineage>
</organism>
<name>A0ABX6S6C3_9BACI</name>